<feature type="region of interest" description="Disordered" evidence="8">
    <location>
        <begin position="161"/>
        <end position="198"/>
    </location>
</feature>
<keyword evidence="3" id="KW-0479">Metal-binding</keyword>
<comment type="similarity">
    <text evidence="2">Belongs to the ZC3H14 family.</text>
</comment>
<name>J3NZI5_GAET3</name>
<feature type="region of interest" description="Disordered" evidence="8">
    <location>
        <begin position="121"/>
        <end position="149"/>
    </location>
</feature>
<sequence length="540" mass="57178">MAEVALNTPLADALTSAITPKLLEVGWGTGGADDAALAEYIVLMLVNGKSQAEIASELAGDLLSLGPDDPGALDFAKWLFQQVDLLKAQSAQSAEGDAAATTSQGGDQDTEMGMVANAAGEINAPTGPKAMRNGSASSSSSRGNPRDRRMMGQINRALDRTQDSVLHRTRGNDRINSHARQPPNGPRGGLGRQARGGPMNIRGASIAHGMATAMGGVMPPGGPPGMNGGMPPGMNNGGAWMPGPNQDPQMGLFHMLEQQNQMMQHLQQQLNQQMMMQQHQQQGGPNGFHQNAGRPLSERVQHQNRNNGNFRKGPHHNQNGNEQQPADGAPNGGAEGAEAGEDAEMGGQAKREASNPKETVCKFNLSCTNRECKFAHQSPAASPGTTVDVTDWCSYGGACKNHKCVGAHPSPATRSAHQSQQDCRFYPNCTNPHCTFRHPSMPPCRNGGDCSVTGCKFTHVKTQCKFRPCTNRFCPFKHDEGQRGTFQDKVWTADGAAHLSERKFTDDDAPVEDVLPGADSGTDGAADSDMAASEAVAASN</sequence>
<proteinExistence type="inferred from homology"/>
<dbReference type="AlphaFoldDB" id="J3NZI5"/>
<evidence type="ECO:0000259" key="9">
    <source>
        <dbReference type="Pfam" id="PF22683"/>
    </source>
</evidence>
<comment type="subcellular location">
    <subcellularLocation>
        <location evidence="1">Nucleus</location>
    </subcellularLocation>
</comment>
<dbReference type="RefSeq" id="XP_009222768.1">
    <property type="nucleotide sequence ID" value="XM_009224504.1"/>
</dbReference>
<dbReference type="GeneID" id="20347141"/>
<dbReference type="HOGENOM" id="CLU_027088_1_0_1"/>
<dbReference type="GO" id="GO:0005634">
    <property type="term" value="C:nucleus"/>
    <property type="evidence" value="ECO:0007669"/>
    <property type="project" value="UniProtKB-SubCell"/>
</dbReference>
<dbReference type="Proteomes" id="UP000006039">
    <property type="component" value="Unassembled WGS sequence"/>
</dbReference>
<dbReference type="InterPro" id="IPR043094">
    <property type="entry name" value="Nab2/ZC3H14_N_sf"/>
</dbReference>
<evidence type="ECO:0000313" key="11">
    <source>
        <dbReference type="EnsemblFungi" id="EJT76768"/>
    </source>
</evidence>
<keyword evidence="7" id="KW-0539">Nucleus</keyword>
<feature type="domain" description="Nab2-like CCCH zinc finger" evidence="9">
    <location>
        <begin position="464"/>
        <end position="483"/>
    </location>
</feature>
<dbReference type="GO" id="GO:0008143">
    <property type="term" value="F:poly(A) binding"/>
    <property type="evidence" value="ECO:0007669"/>
    <property type="project" value="InterPro"/>
</dbReference>
<dbReference type="FunFam" id="4.10.1000.40:FF:000002">
    <property type="entry name" value="Nuclear polyadenylated RNA-binding protein Nab2"/>
    <property type="match status" value="1"/>
</dbReference>
<feature type="compositionally biased region" description="Low complexity" evidence="8">
    <location>
        <begin position="517"/>
        <end position="540"/>
    </location>
</feature>
<gene>
    <name evidence="11" type="primary">20347141</name>
    <name evidence="10" type="ORF">GGTG_06683</name>
</gene>
<protein>
    <recommendedName>
        <fullName evidence="9">Nab2-like CCCH zinc finger domain-containing protein</fullName>
    </recommendedName>
</protein>
<dbReference type="STRING" id="644352.J3NZI5"/>
<evidence type="ECO:0000256" key="3">
    <source>
        <dbReference type="ARBA" id="ARBA00022723"/>
    </source>
</evidence>
<dbReference type="FunFam" id="1.10.340.40:FF:000001">
    <property type="entry name" value="Nuclear polyadenylated RNA-binding protein nab2"/>
    <property type="match status" value="1"/>
</dbReference>
<dbReference type="GO" id="GO:0043488">
    <property type="term" value="P:regulation of mRNA stability"/>
    <property type="evidence" value="ECO:0007669"/>
    <property type="project" value="InterPro"/>
</dbReference>
<dbReference type="InterPro" id="IPR055046">
    <property type="entry name" value="Nab2-like_Znf-CCCH"/>
</dbReference>
<dbReference type="EMBL" id="GL385397">
    <property type="protein sequence ID" value="EJT76768.1"/>
    <property type="molecule type" value="Genomic_DNA"/>
</dbReference>
<dbReference type="PANTHER" id="PTHR14738:SF29">
    <property type="entry name" value="ZINC FINGER CCCH DOMAIN-CONTAINING PROTEIN 14"/>
    <property type="match status" value="1"/>
</dbReference>
<evidence type="ECO:0000256" key="1">
    <source>
        <dbReference type="ARBA" id="ARBA00004123"/>
    </source>
</evidence>
<dbReference type="PANTHER" id="PTHR14738">
    <property type="entry name" value="ZINC FINGER CCCH DOMAIN-CONTAINING PROTEIN 14"/>
    <property type="match status" value="1"/>
</dbReference>
<reference evidence="10" key="3">
    <citation type="submission" date="2010-09" db="EMBL/GenBank/DDBJ databases">
        <title>Annotation of Gaeumannomyces graminis var. tritici R3-111a-1.</title>
        <authorList>
            <consortium name="The Broad Institute Genome Sequencing Platform"/>
            <person name="Ma L.-J."/>
            <person name="Dead R."/>
            <person name="Young S.K."/>
            <person name="Zeng Q."/>
            <person name="Gargeya S."/>
            <person name="Fitzgerald M."/>
            <person name="Haas B."/>
            <person name="Abouelleil A."/>
            <person name="Alvarado L."/>
            <person name="Arachchi H.M."/>
            <person name="Berlin A."/>
            <person name="Brown A."/>
            <person name="Chapman S.B."/>
            <person name="Chen Z."/>
            <person name="Dunbar C."/>
            <person name="Freedman E."/>
            <person name="Gearin G."/>
            <person name="Gellesch M."/>
            <person name="Goldberg J."/>
            <person name="Griggs A."/>
            <person name="Gujja S."/>
            <person name="Heiman D."/>
            <person name="Howarth C."/>
            <person name="Larson L."/>
            <person name="Lui A."/>
            <person name="MacDonald P.J.P."/>
            <person name="Mehta T."/>
            <person name="Montmayeur A."/>
            <person name="Murphy C."/>
            <person name="Neiman D."/>
            <person name="Pearson M."/>
            <person name="Priest M."/>
            <person name="Roberts A."/>
            <person name="Saif S."/>
            <person name="Shea T."/>
            <person name="Shenoy N."/>
            <person name="Sisk P."/>
            <person name="Stolte C."/>
            <person name="Sykes S."/>
            <person name="Yandava C."/>
            <person name="Wortman J."/>
            <person name="Nusbaum C."/>
            <person name="Birren B."/>
        </authorList>
    </citation>
    <scope>NUCLEOTIDE SEQUENCE</scope>
    <source>
        <strain evidence="10">R3-111a-1</strain>
    </source>
</reference>
<feature type="region of interest" description="Disordered" evidence="8">
    <location>
        <begin position="501"/>
        <end position="540"/>
    </location>
</feature>
<evidence type="ECO:0000256" key="5">
    <source>
        <dbReference type="ARBA" id="ARBA00022771"/>
    </source>
</evidence>
<evidence type="ECO:0000313" key="12">
    <source>
        <dbReference type="Proteomes" id="UP000006039"/>
    </source>
</evidence>
<organism evidence="10">
    <name type="scientific">Gaeumannomyces tritici (strain R3-111a-1)</name>
    <name type="common">Wheat and barley take-all root rot fungus</name>
    <name type="synonym">Gaeumannomyces graminis var. tritici</name>
    <dbReference type="NCBI Taxonomy" id="644352"/>
    <lineage>
        <taxon>Eukaryota</taxon>
        <taxon>Fungi</taxon>
        <taxon>Dikarya</taxon>
        <taxon>Ascomycota</taxon>
        <taxon>Pezizomycotina</taxon>
        <taxon>Sordariomycetes</taxon>
        <taxon>Sordariomycetidae</taxon>
        <taxon>Magnaporthales</taxon>
        <taxon>Magnaporthaceae</taxon>
        <taxon>Gaeumannomyces</taxon>
    </lineage>
</organism>
<keyword evidence="12" id="KW-1185">Reference proteome</keyword>
<reference evidence="10" key="2">
    <citation type="submission" date="2010-07" db="EMBL/GenBank/DDBJ databases">
        <authorList>
            <consortium name="The Broad Institute Genome Sequencing Platform"/>
            <consortium name="Broad Institute Genome Sequencing Center for Infectious Disease"/>
            <person name="Ma L.-J."/>
            <person name="Dead R."/>
            <person name="Young S."/>
            <person name="Zeng Q."/>
            <person name="Koehrsen M."/>
            <person name="Alvarado L."/>
            <person name="Berlin A."/>
            <person name="Chapman S.B."/>
            <person name="Chen Z."/>
            <person name="Freedman E."/>
            <person name="Gellesch M."/>
            <person name="Goldberg J."/>
            <person name="Griggs A."/>
            <person name="Gujja S."/>
            <person name="Heilman E.R."/>
            <person name="Heiman D."/>
            <person name="Hepburn T."/>
            <person name="Howarth C."/>
            <person name="Jen D."/>
            <person name="Larson L."/>
            <person name="Mehta T."/>
            <person name="Neiman D."/>
            <person name="Pearson M."/>
            <person name="Roberts A."/>
            <person name="Saif S."/>
            <person name="Shea T."/>
            <person name="Shenoy N."/>
            <person name="Sisk P."/>
            <person name="Stolte C."/>
            <person name="Sykes S."/>
            <person name="Walk T."/>
            <person name="White J."/>
            <person name="Yandava C."/>
            <person name="Haas B."/>
            <person name="Nusbaum C."/>
            <person name="Birren B."/>
        </authorList>
    </citation>
    <scope>NUCLEOTIDE SEQUENCE</scope>
    <source>
        <strain evidence="10">R3-111a-1</strain>
    </source>
</reference>
<evidence type="ECO:0000256" key="6">
    <source>
        <dbReference type="ARBA" id="ARBA00022833"/>
    </source>
</evidence>
<dbReference type="EnsemblFungi" id="EJT76768">
    <property type="protein sequence ID" value="EJT76768"/>
    <property type="gene ID" value="GGTG_06683"/>
</dbReference>
<evidence type="ECO:0000256" key="2">
    <source>
        <dbReference type="ARBA" id="ARBA00008423"/>
    </source>
</evidence>
<keyword evidence="6" id="KW-0862">Zinc</keyword>
<evidence type="ECO:0000256" key="7">
    <source>
        <dbReference type="ARBA" id="ARBA00023242"/>
    </source>
</evidence>
<dbReference type="Gene3D" id="4.10.1000.30">
    <property type="match status" value="1"/>
</dbReference>
<evidence type="ECO:0000256" key="8">
    <source>
        <dbReference type="SAM" id="MobiDB-lite"/>
    </source>
</evidence>
<dbReference type="Pfam" id="PF22683">
    <property type="entry name" value="Nab2-like_zf-CCCH"/>
    <property type="match status" value="1"/>
</dbReference>
<dbReference type="InterPro" id="IPR040366">
    <property type="entry name" value="Nab2/ZC3H14"/>
</dbReference>
<accession>J3NZI5</accession>
<reference evidence="11" key="4">
    <citation type="journal article" date="2015" name="G3 (Bethesda)">
        <title>Genome sequences of three phytopathogenic species of the Magnaporthaceae family of fungi.</title>
        <authorList>
            <person name="Okagaki L.H."/>
            <person name="Nunes C.C."/>
            <person name="Sailsbery J."/>
            <person name="Clay B."/>
            <person name="Brown D."/>
            <person name="John T."/>
            <person name="Oh Y."/>
            <person name="Young N."/>
            <person name="Fitzgerald M."/>
            <person name="Haas B.J."/>
            <person name="Zeng Q."/>
            <person name="Young S."/>
            <person name="Adiconis X."/>
            <person name="Fan L."/>
            <person name="Levin J.Z."/>
            <person name="Mitchell T.K."/>
            <person name="Okubara P.A."/>
            <person name="Farman M.L."/>
            <person name="Kohn L.M."/>
            <person name="Birren B."/>
            <person name="Ma L.-J."/>
            <person name="Dean R.A."/>
        </authorList>
    </citation>
    <scope>NUCLEOTIDE SEQUENCE</scope>
    <source>
        <strain evidence="11">R3-111a-1</strain>
    </source>
</reference>
<evidence type="ECO:0000256" key="4">
    <source>
        <dbReference type="ARBA" id="ARBA00022737"/>
    </source>
</evidence>
<reference evidence="12" key="1">
    <citation type="submission" date="2010-07" db="EMBL/GenBank/DDBJ databases">
        <title>The genome sequence of Gaeumannomyces graminis var. tritici strain R3-111a-1.</title>
        <authorList>
            <consortium name="The Broad Institute Genome Sequencing Platform"/>
            <person name="Ma L.-J."/>
            <person name="Dead R."/>
            <person name="Young S."/>
            <person name="Zeng Q."/>
            <person name="Koehrsen M."/>
            <person name="Alvarado L."/>
            <person name="Berlin A."/>
            <person name="Chapman S.B."/>
            <person name="Chen Z."/>
            <person name="Freedman E."/>
            <person name="Gellesch M."/>
            <person name="Goldberg J."/>
            <person name="Griggs A."/>
            <person name="Gujja S."/>
            <person name="Heilman E.R."/>
            <person name="Heiman D."/>
            <person name="Hepburn T."/>
            <person name="Howarth C."/>
            <person name="Jen D."/>
            <person name="Larson L."/>
            <person name="Mehta T."/>
            <person name="Neiman D."/>
            <person name="Pearson M."/>
            <person name="Roberts A."/>
            <person name="Saif S."/>
            <person name="Shea T."/>
            <person name="Shenoy N."/>
            <person name="Sisk P."/>
            <person name="Stolte C."/>
            <person name="Sykes S."/>
            <person name="Walk T."/>
            <person name="White J."/>
            <person name="Yandava C."/>
            <person name="Haas B."/>
            <person name="Nusbaum C."/>
            <person name="Birren B."/>
        </authorList>
    </citation>
    <scope>NUCLEOTIDE SEQUENCE [LARGE SCALE GENOMIC DNA]</scope>
    <source>
        <strain evidence="12">R3-111a-1</strain>
    </source>
</reference>
<dbReference type="OrthoDB" id="438553at2759"/>
<reference evidence="11" key="5">
    <citation type="submission" date="2018-04" db="UniProtKB">
        <authorList>
            <consortium name="EnsemblFungi"/>
        </authorList>
    </citation>
    <scope>IDENTIFICATION</scope>
    <source>
        <strain evidence="11">R3-111a-1</strain>
    </source>
</reference>
<dbReference type="eggNOG" id="KOG3702">
    <property type="taxonomic scope" value="Eukaryota"/>
</dbReference>
<evidence type="ECO:0000313" key="10">
    <source>
        <dbReference type="EMBL" id="EJT76768.1"/>
    </source>
</evidence>
<feature type="region of interest" description="Disordered" evidence="8">
    <location>
        <begin position="272"/>
        <end position="355"/>
    </location>
</feature>
<dbReference type="Gene3D" id="1.10.340.40">
    <property type="entry name" value="Nuclear abundant poly(A) RNA-bind protein 2, N-terminal domain"/>
    <property type="match status" value="1"/>
</dbReference>
<dbReference type="Pfam" id="PF14608">
    <property type="entry name" value="zf-CCCH_2"/>
    <property type="match status" value="4"/>
</dbReference>
<feature type="compositionally biased region" description="Low complexity" evidence="8">
    <location>
        <begin position="272"/>
        <end position="282"/>
    </location>
</feature>
<dbReference type="FunFam" id="4.10.1000.30:FF:000002">
    <property type="entry name" value="Nuclear polyadenylated RNA-binding protein Nab2"/>
    <property type="match status" value="1"/>
</dbReference>
<feature type="compositionally biased region" description="Basic and acidic residues" evidence="8">
    <location>
        <begin position="161"/>
        <end position="176"/>
    </location>
</feature>
<keyword evidence="5" id="KW-0863">Zinc-finger</keyword>
<keyword evidence="4" id="KW-0677">Repeat</keyword>
<dbReference type="GO" id="GO:0008270">
    <property type="term" value="F:zinc ion binding"/>
    <property type="evidence" value="ECO:0007669"/>
    <property type="project" value="UniProtKB-KW"/>
</dbReference>
<dbReference type="VEuPathDB" id="FungiDB:GGTG_06683"/>
<dbReference type="Gene3D" id="4.10.1000.40">
    <property type="match status" value="1"/>
</dbReference>
<dbReference type="GO" id="GO:0005737">
    <property type="term" value="C:cytoplasm"/>
    <property type="evidence" value="ECO:0007669"/>
    <property type="project" value="TreeGrafter"/>
</dbReference>